<dbReference type="GO" id="GO:0016846">
    <property type="term" value="F:carbon-sulfur lyase activity"/>
    <property type="evidence" value="ECO:0007669"/>
    <property type="project" value="InterPro"/>
</dbReference>
<evidence type="ECO:0000256" key="1">
    <source>
        <dbReference type="ARBA" id="ARBA00005495"/>
    </source>
</evidence>
<dbReference type="AlphaFoldDB" id="A0A0W7W247"/>
<name>A0A0W7W247_9HYPO</name>
<keyword evidence="2" id="KW-0479">Metal-binding</keyword>
<dbReference type="InterPro" id="IPR052355">
    <property type="entry name" value="CENP-V-like"/>
</dbReference>
<organism evidence="5 8">
    <name type="scientific">Trichoderma gamsii</name>
    <dbReference type="NCBI Taxonomy" id="398673"/>
    <lineage>
        <taxon>Eukaryota</taxon>
        <taxon>Fungi</taxon>
        <taxon>Dikarya</taxon>
        <taxon>Ascomycota</taxon>
        <taxon>Pezizomycotina</taxon>
        <taxon>Sordariomycetes</taxon>
        <taxon>Hypocreomycetidae</taxon>
        <taxon>Hypocreales</taxon>
        <taxon>Hypocreaceae</taxon>
        <taxon>Trichoderma</taxon>
    </lineage>
</organism>
<comment type="similarity">
    <text evidence="1">Belongs to the Gfa family.</text>
</comment>
<feature type="domain" description="CENP-V/GFA" evidence="4">
    <location>
        <begin position="11"/>
        <end position="154"/>
    </location>
</feature>
<comment type="caution">
    <text evidence="5">The sequence shown here is derived from an EMBL/GenBank/DDBJ whole genome shotgun (WGS) entry which is preliminary data.</text>
</comment>
<protein>
    <recommendedName>
        <fullName evidence="4">CENP-V/GFA domain-containing protein</fullName>
    </recommendedName>
</protein>
<evidence type="ECO:0000313" key="6">
    <source>
        <dbReference type="EMBL" id="PON25460.1"/>
    </source>
</evidence>
<dbReference type="EMBL" id="MTYH01000091">
    <property type="protein sequence ID" value="PNP39174.1"/>
    <property type="molecule type" value="Genomic_DNA"/>
</dbReference>
<dbReference type="EMBL" id="JPDN02000018">
    <property type="protein sequence ID" value="PON25460.1"/>
    <property type="molecule type" value="Genomic_DNA"/>
</dbReference>
<dbReference type="Gene3D" id="2.170.150.70">
    <property type="match status" value="1"/>
</dbReference>
<dbReference type="InterPro" id="IPR006913">
    <property type="entry name" value="CENP-V/GFA"/>
</dbReference>
<dbReference type="PROSITE" id="PS51891">
    <property type="entry name" value="CENP_V_GFA"/>
    <property type="match status" value="1"/>
</dbReference>
<reference evidence="6" key="3">
    <citation type="submission" date="2017-08" db="EMBL/GenBank/DDBJ databases">
        <title>Trichoderma gamsii strain T6085, whole genome shotgun sequencing project.</title>
        <authorList>
            <person name="Baroncelli R."/>
        </authorList>
    </citation>
    <scope>NUCLEOTIDE SEQUENCE</scope>
    <source>
        <strain evidence="6">T6085</strain>
    </source>
</reference>
<proteinExistence type="inferred from homology"/>
<dbReference type="RefSeq" id="XP_018665792.1">
    <property type="nucleotide sequence ID" value="XM_018800960.1"/>
</dbReference>
<evidence type="ECO:0000259" key="4">
    <source>
        <dbReference type="PROSITE" id="PS51891"/>
    </source>
</evidence>
<gene>
    <name evidence="6" type="ORF">TGAM01_v205754</name>
    <name evidence="5" type="ORF">TGAMA5MH_08851</name>
</gene>
<evidence type="ECO:0000256" key="2">
    <source>
        <dbReference type="ARBA" id="ARBA00022723"/>
    </source>
</evidence>
<reference evidence="6 7" key="1">
    <citation type="journal article" date="2016" name="Genome Announc.">
        <title>Draft Whole-Genome Sequence of Trichoderma gamsii T6085, a Promising Biocontrol Agent of Fusarium Head Blight on Wheat.</title>
        <authorList>
            <person name="Baroncelli R."/>
            <person name="Zapparata A."/>
            <person name="Piaggeschi G."/>
            <person name="Sarrocco S."/>
            <person name="Vannacci G."/>
        </authorList>
    </citation>
    <scope>NUCLEOTIDE SEQUENCE [LARGE SCALE GENOMIC DNA]</scope>
    <source>
        <strain evidence="6 7">T6085</strain>
    </source>
</reference>
<dbReference type="GO" id="GO:0046872">
    <property type="term" value="F:metal ion binding"/>
    <property type="evidence" value="ECO:0007669"/>
    <property type="project" value="UniProtKB-KW"/>
</dbReference>
<evidence type="ECO:0000313" key="8">
    <source>
        <dbReference type="Proteomes" id="UP000236546"/>
    </source>
</evidence>
<dbReference type="Proteomes" id="UP000054821">
    <property type="component" value="Unassembled WGS sequence"/>
</dbReference>
<evidence type="ECO:0000313" key="5">
    <source>
        <dbReference type="EMBL" id="PNP39174.1"/>
    </source>
</evidence>
<accession>A0A0W7W247</accession>
<evidence type="ECO:0000313" key="7">
    <source>
        <dbReference type="Proteomes" id="UP000054821"/>
    </source>
</evidence>
<dbReference type="STRING" id="398673.A0A0W7W247"/>
<keyword evidence="7" id="KW-1185">Reference proteome</keyword>
<reference evidence="5 8" key="2">
    <citation type="submission" date="2017-02" db="EMBL/GenBank/DDBJ databases">
        <title>Genomes of Trichoderma spp. with biocontrol activity.</title>
        <authorList>
            <person name="Gardiner D."/>
            <person name="Kazan K."/>
            <person name="Vos C."/>
            <person name="Harvey P."/>
        </authorList>
    </citation>
    <scope>NUCLEOTIDE SEQUENCE [LARGE SCALE GENOMIC DNA]</scope>
    <source>
        <strain evidence="5 8">A5MH</strain>
    </source>
</reference>
<sequence>MSDSTPTRRPFHGSCHCGSVKYIVFLTLPHKPPSNANDDRMTPAADSSRSEQEFYRCNCTACHKAGHFHMRTNWAPEDFLLLSPLDPLAELGDYTCYSGTIHWLFCKRCGGRCFLFAGKGETAEVDLDEMGIRDGDGGKMGKRTVWRPKAEGWSEDSGSEDGESRCYLSVNGYTVDAAQEGFELGEFTANKWVAYVDCLELHGPEQEPRYDKPFEGGAF</sequence>
<dbReference type="OrthoDB" id="3930719at2759"/>
<keyword evidence="3" id="KW-0862">Zinc</keyword>
<dbReference type="Proteomes" id="UP000236546">
    <property type="component" value="Unassembled WGS sequence"/>
</dbReference>
<evidence type="ECO:0000256" key="3">
    <source>
        <dbReference type="ARBA" id="ARBA00022833"/>
    </source>
</evidence>
<dbReference type="InterPro" id="IPR011057">
    <property type="entry name" value="Mss4-like_sf"/>
</dbReference>
<dbReference type="PANTHER" id="PTHR28620:SF1">
    <property type="entry name" value="CENP-V_GFA DOMAIN-CONTAINING PROTEIN"/>
    <property type="match status" value="1"/>
</dbReference>
<dbReference type="PANTHER" id="PTHR28620">
    <property type="entry name" value="CENTROMERE PROTEIN V"/>
    <property type="match status" value="1"/>
</dbReference>
<dbReference type="GeneID" id="29981043"/>
<dbReference type="SUPFAM" id="SSF51316">
    <property type="entry name" value="Mss4-like"/>
    <property type="match status" value="1"/>
</dbReference>